<evidence type="ECO:0000313" key="12">
    <source>
        <dbReference type="RefSeq" id="XP_010497033.1"/>
    </source>
</evidence>
<dbReference type="GeneID" id="104732231"/>
<name>A0ABM0Y850_CAMSA</name>
<keyword evidence="3" id="KW-0964">Secreted</keyword>
<dbReference type="GeneID" id="104732233"/>
<dbReference type="RefSeq" id="XP_010450072.1">
    <property type="nucleotide sequence ID" value="XM_010451770.1"/>
</dbReference>
<proteinExistence type="inferred from homology"/>
<dbReference type="RefSeq" id="XP_010497033.1">
    <property type="nucleotide sequence ID" value="XM_010498731.1"/>
</dbReference>
<dbReference type="PANTHER" id="PTHR34453:SF3">
    <property type="entry name" value="DEFENSIN-LIKE (DEFL) FAMILY PROTEIN-RELATED"/>
    <property type="match status" value="1"/>
</dbReference>
<reference evidence="9" key="1">
    <citation type="journal article" date="1997" name="Nucleic Acids Res.">
        <title>tRNAscan-SE: a program for improved detection of transfer RNA genes in genomic sequence.</title>
        <authorList>
            <person name="Lowe T.M."/>
            <person name="Eddy S.R."/>
        </authorList>
    </citation>
    <scope>NUCLEOTIDE SEQUENCE [LARGE SCALE GENOMIC DNA]</scope>
    <source>
        <strain evidence="9">r\DH55</strain>
    </source>
</reference>
<comment type="subcellular location">
    <subcellularLocation>
        <location evidence="1">Secreted</location>
    </subcellularLocation>
</comment>
<evidence type="ECO:0000256" key="6">
    <source>
        <dbReference type="ARBA" id="ARBA00022729"/>
    </source>
</evidence>
<evidence type="ECO:0000256" key="2">
    <source>
        <dbReference type="ARBA" id="ARBA00006722"/>
    </source>
</evidence>
<evidence type="ECO:0000256" key="8">
    <source>
        <dbReference type="SAM" id="SignalP"/>
    </source>
</evidence>
<keyword evidence="5" id="KW-0295">Fungicide</keyword>
<evidence type="ECO:0000256" key="5">
    <source>
        <dbReference type="ARBA" id="ARBA00022577"/>
    </source>
</evidence>
<feature type="chain" id="PRO_5045021781" evidence="8">
    <location>
        <begin position="27"/>
        <end position="92"/>
    </location>
</feature>
<sequence>MLSTKIVSLFLFAAIVLCIGFSKVEGQKNIAPWVYNIKSICCREHPSLGRCLPGIDDKADNDGKCWKYCVEGCERGGFCKLFGNKHICHCYC</sequence>
<keyword evidence="4" id="KW-0929">Antimicrobial</keyword>
<evidence type="ECO:0000256" key="7">
    <source>
        <dbReference type="ARBA" id="ARBA00022821"/>
    </source>
</evidence>
<gene>
    <name evidence="12" type="primary">LOC104774066</name>
    <name evidence="10" type="synonym">LOC104732231</name>
    <name evidence="11" type="synonym">LOC104732233</name>
</gene>
<dbReference type="PANTHER" id="PTHR34453">
    <property type="entry name" value="DEFENSIN-LIKE (DEFL) FAMILY PROTEIN-RELATED"/>
    <property type="match status" value="1"/>
</dbReference>
<reference evidence="9" key="2">
    <citation type="journal article" date="2014" name="Nat. Commun.">
        <title>The emerging biofuel crop Camelina sativa retains a highly undifferentiated hexaploid genome structure.</title>
        <authorList>
            <person name="Kagale S."/>
            <person name="Koh C."/>
            <person name="Nixon J."/>
            <person name="Bollina V."/>
            <person name="Clarke W.E."/>
            <person name="Tuteja R."/>
            <person name="Spillane C."/>
            <person name="Robinson S.J."/>
            <person name="Links M.G."/>
            <person name="Clarke C."/>
            <person name="Higgins E.E."/>
            <person name="Huebert T."/>
            <person name="Sharpe A.G."/>
            <person name="Parkin I.A."/>
        </authorList>
    </citation>
    <scope>NUCLEOTIDE SEQUENCE [LARGE SCALE GENOMIC DNA]</scope>
    <source>
        <strain evidence="9">r\DH55</strain>
    </source>
</reference>
<reference evidence="10 11" key="3">
    <citation type="submission" date="2025-05" db="UniProtKB">
        <authorList>
            <consortium name="RefSeq"/>
        </authorList>
    </citation>
    <scope>IDENTIFICATION</scope>
    <source>
        <tissue evidence="10 11">Leaf</tissue>
    </source>
</reference>
<evidence type="ECO:0000256" key="1">
    <source>
        <dbReference type="ARBA" id="ARBA00004613"/>
    </source>
</evidence>
<organism evidence="9 12">
    <name type="scientific">Camelina sativa</name>
    <name type="common">False flax</name>
    <name type="synonym">Myagrum sativum</name>
    <dbReference type="NCBI Taxonomy" id="90675"/>
    <lineage>
        <taxon>Eukaryota</taxon>
        <taxon>Viridiplantae</taxon>
        <taxon>Streptophyta</taxon>
        <taxon>Embryophyta</taxon>
        <taxon>Tracheophyta</taxon>
        <taxon>Spermatophyta</taxon>
        <taxon>Magnoliopsida</taxon>
        <taxon>eudicotyledons</taxon>
        <taxon>Gunneridae</taxon>
        <taxon>Pentapetalae</taxon>
        <taxon>rosids</taxon>
        <taxon>malvids</taxon>
        <taxon>Brassicales</taxon>
        <taxon>Brassicaceae</taxon>
        <taxon>Camelineae</taxon>
        <taxon>Camelina</taxon>
    </lineage>
</organism>
<feature type="signal peptide" evidence="8">
    <location>
        <begin position="1"/>
        <end position="26"/>
    </location>
</feature>
<dbReference type="Pfam" id="PF10868">
    <property type="entry name" value="Defensin_like"/>
    <property type="match status" value="1"/>
</dbReference>
<dbReference type="InterPro" id="IPR022618">
    <property type="entry name" value="Defensin-like_20-28"/>
</dbReference>
<keyword evidence="7" id="KW-0611">Plant defense</keyword>
<accession>A0ABM0Y850</accession>
<dbReference type="Proteomes" id="UP000694864">
    <property type="component" value="Chromosome 12"/>
</dbReference>
<evidence type="ECO:0000256" key="4">
    <source>
        <dbReference type="ARBA" id="ARBA00022529"/>
    </source>
</evidence>
<evidence type="ECO:0000256" key="3">
    <source>
        <dbReference type="ARBA" id="ARBA00022525"/>
    </source>
</evidence>
<evidence type="ECO:0000313" key="10">
    <source>
        <dbReference type="RefSeq" id="XP_010450072.1"/>
    </source>
</evidence>
<comment type="similarity">
    <text evidence="2">Belongs to the DEFL family.</text>
</comment>
<keyword evidence="9" id="KW-1185">Reference proteome</keyword>
<dbReference type="GeneID" id="104774066"/>
<evidence type="ECO:0000313" key="9">
    <source>
        <dbReference type="Proteomes" id="UP000694864"/>
    </source>
</evidence>
<dbReference type="RefSeq" id="XP_010450073.1">
    <property type="nucleotide sequence ID" value="XM_010451771.1"/>
</dbReference>
<keyword evidence="6 8" id="KW-0732">Signal</keyword>
<evidence type="ECO:0000313" key="11">
    <source>
        <dbReference type="RefSeq" id="XP_010450073.1"/>
    </source>
</evidence>
<protein>
    <submittedName>
        <fullName evidence="10 11">Defensin-like protein 20</fullName>
    </submittedName>
</protein>